<dbReference type="OrthoDB" id="9972196at2759"/>
<dbReference type="Proteomes" id="UP000696280">
    <property type="component" value="Unassembled WGS sequence"/>
</dbReference>
<name>A0A9N9PLM3_9HELO</name>
<dbReference type="Pfam" id="PF10282">
    <property type="entry name" value="Lactonase"/>
    <property type="match status" value="1"/>
</dbReference>
<gene>
    <name evidence="2" type="ORF">HYFRA_00009911</name>
</gene>
<evidence type="ECO:0000256" key="1">
    <source>
        <dbReference type="ARBA" id="ARBA00005564"/>
    </source>
</evidence>
<dbReference type="InterPro" id="IPR011048">
    <property type="entry name" value="Haem_d1_sf"/>
</dbReference>
<protein>
    <recommendedName>
        <fullName evidence="4">Isomerase YbhE</fullName>
    </recommendedName>
</protein>
<evidence type="ECO:0008006" key="4">
    <source>
        <dbReference type="Google" id="ProtNLM"/>
    </source>
</evidence>
<dbReference type="EMBL" id="CAJVRL010000083">
    <property type="protein sequence ID" value="CAG8958594.1"/>
    <property type="molecule type" value="Genomic_DNA"/>
</dbReference>
<reference evidence="2" key="1">
    <citation type="submission" date="2021-07" db="EMBL/GenBank/DDBJ databases">
        <authorList>
            <person name="Durling M."/>
        </authorList>
    </citation>
    <scope>NUCLEOTIDE SEQUENCE</scope>
</reference>
<dbReference type="InterPro" id="IPR019405">
    <property type="entry name" value="Lactonase_7-beta_prop"/>
</dbReference>
<dbReference type="Gene3D" id="2.130.10.10">
    <property type="entry name" value="YVTN repeat-like/Quinoprotein amine dehydrogenase"/>
    <property type="match status" value="1"/>
</dbReference>
<comment type="caution">
    <text evidence="2">The sequence shown here is derived from an EMBL/GenBank/DDBJ whole genome shotgun (WGS) entry which is preliminary data.</text>
</comment>
<organism evidence="2 3">
    <name type="scientific">Hymenoscyphus fraxineus</name>
    <dbReference type="NCBI Taxonomy" id="746836"/>
    <lineage>
        <taxon>Eukaryota</taxon>
        <taxon>Fungi</taxon>
        <taxon>Dikarya</taxon>
        <taxon>Ascomycota</taxon>
        <taxon>Pezizomycotina</taxon>
        <taxon>Leotiomycetes</taxon>
        <taxon>Helotiales</taxon>
        <taxon>Helotiaceae</taxon>
        <taxon>Hymenoscyphus</taxon>
    </lineage>
</organism>
<keyword evidence="3" id="KW-1185">Reference proteome</keyword>
<dbReference type="InterPro" id="IPR050282">
    <property type="entry name" value="Cycloisomerase_2"/>
</dbReference>
<dbReference type="GO" id="GO:0017057">
    <property type="term" value="F:6-phosphogluconolactonase activity"/>
    <property type="evidence" value="ECO:0007669"/>
    <property type="project" value="TreeGrafter"/>
</dbReference>
<dbReference type="AlphaFoldDB" id="A0A9N9PLM3"/>
<dbReference type="PANTHER" id="PTHR30344">
    <property type="entry name" value="6-PHOSPHOGLUCONOLACTONASE-RELATED"/>
    <property type="match status" value="1"/>
</dbReference>
<accession>A0A9N9PLM3</accession>
<dbReference type="SUPFAM" id="SSF51004">
    <property type="entry name" value="C-terminal (heme d1) domain of cytochrome cd1-nitrite reductase"/>
    <property type="match status" value="1"/>
</dbReference>
<comment type="similarity">
    <text evidence="1">Belongs to the cycloisomerase 2 family.</text>
</comment>
<evidence type="ECO:0000313" key="3">
    <source>
        <dbReference type="Proteomes" id="UP000696280"/>
    </source>
</evidence>
<dbReference type="PROSITE" id="PS51257">
    <property type="entry name" value="PROKAR_LIPOPROTEIN"/>
    <property type="match status" value="1"/>
</dbReference>
<sequence>MRYVSAMFSICNFLVVGCLLNVLPTAFAATSLLLASHFNGAIFTLSLETDPSGDNGKLSLVSASGGCGSTSAWLQYYPDTRTLYCWDESWQGYGTMAEFNVSVDGILTVTGQAKTTGNDVHGILYGGPKGRSFIASVQYSPSTLTTYALPLRPGPDAPFTVPLQLETFTIPKPGPDPRQDRPHPHQTILDPKGKFILVPDLGADTIHIFSINPTTGYLTSCPGAATAPGDGPRHGEFWRAKVDEKVKEEEGWKLFTVNELGNSVSAWDVTYPLPDSNATCLSLSHKQTISTFSPGVTPPSTIYNGQVFPPKAAELHTFSNYLYATNRNDKTFGPETDSLVTYKISGTGELEFVAMGSSYSFYPRSFNVNKAGTLVAVGGQTSSSVAIVERMGDGRLGKLVARLEVGSPGSYTNEDGLSSVVWVE</sequence>
<proteinExistence type="inferred from homology"/>
<dbReference type="PANTHER" id="PTHR30344:SF1">
    <property type="entry name" value="6-PHOSPHOGLUCONOLACTONASE"/>
    <property type="match status" value="1"/>
</dbReference>
<dbReference type="InterPro" id="IPR015943">
    <property type="entry name" value="WD40/YVTN_repeat-like_dom_sf"/>
</dbReference>
<evidence type="ECO:0000313" key="2">
    <source>
        <dbReference type="EMBL" id="CAG8958594.1"/>
    </source>
</evidence>